<dbReference type="InterPro" id="IPR050194">
    <property type="entry name" value="Glycosyltransferase_grp1"/>
</dbReference>
<evidence type="ECO:0000313" key="4">
    <source>
        <dbReference type="Proteomes" id="UP000480178"/>
    </source>
</evidence>
<evidence type="ECO:0000259" key="2">
    <source>
        <dbReference type="Pfam" id="PF13439"/>
    </source>
</evidence>
<dbReference type="Pfam" id="PF13439">
    <property type="entry name" value="Glyco_transf_4"/>
    <property type="match status" value="1"/>
</dbReference>
<dbReference type="SUPFAM" id="SSF53756">
    <property type="entry name" value="UDP-Glycosyltransferase/glycogen phosphorylase"/>
    <property type="match status" value="1"/>
</dbReference>
<dbReference type="Pfam" id="PF00534">
    <property type="entry name" value="Glycos_transf_1"/>
    <property type="match status" value="1"/>
</dbReference>
<reference evidence="3 4" key="1">
    <citation type="submission" date="2020-01" db="EMBL/GenBank/DDBJ databases">
        <authorList>
            <person name="Kim M.K."/>
        </authorList>
    </citation>
    <scope>NUCLEOTIDE SEQUENCE [LARGE SCALE GENOMIC DNA]</scope>
    <source>
        <strain evidence="3 4">172606-1</strain>
    </source>
</reference>
<dbReference type="KEGG" id="rhoz:GXP67_26220"/>
<dbReference type="Proteomes" id="UP000480178">
    <property type="component" value="Chromosome"/>
</dbReference>
<dbReference type="PANTHER" id="PTHR45947">
    <property type="entry name" value="SULFOQUINOVOSYL TRANSFERASE SQD2"/>
    <property type="match status" value="1"/>
</dbReference>
<dbReference type="GO" id="GO:0016758">
    <property type="term" value="F:hexosyltransferase activity"/>
    <property type="evidence" value="ECO:0007669"/>
    <property type="project" value="TreeGrafter"/>
</dbReference>
<keyword evidence="4" id="KW-1185">Reference proteome</keyword>
<dbReference type="AlphaFoldDB" id="A0A6C0GPD6"/>
<evidence type="ECO:0000313" key="3">
    <source>
        <dbReference type="EMBL" id="QHT69891.1"/>
    </source>
</evidence>
<gene>
    <name evidence="3" type="ORF">GXP67_26220</name>
</gene>
<feature type="domain" description="Glycosyl transferase family 1" evidence="1">
    <location>
        <begin position="177"/>
        <end position="348"/>
    </location>
</feature>
<sequence length="374" mass="42108">MKIAFFCSSEAWGGLEMNLYRLAVRLKARGHEIKVFAFPGSSFFQQAQKSGLSPVALRVKRHYTDFRSAARLARLLKQEEYKVLLFSIAKDNYIAGWAKIFFYRQLHIIYIQQMILGIPKKSLIQTFLYRNLSAWVSPSHVLATQVTQQTHMPVDRIHIVPLGIETETFSNHTIGKAEARRRLELPKNVFMAGTVGRLDPSKGQDVLIKAIGLLKQKNIKIHALFVGKETFGDTRKYPQSLKELSIQLQVETQIHFRDFTSEPALAFTALDVFVMSSHAEAFGMVTVEAMASGLPVIGTQTGGTPEILEEGNLGLLFPPNDHKNLAEALEKIYLDADLRKTLGVKARQSAIQKYSYQAQCTLLENVISKILQEN</sequence>
<dbReference type="RefSeq" id="WP_162445874.1">
    <property type="nucleotide sequence ID" value="NZ_CP048222.1"/>
</dbReference>
<dbReference type="EMBL" id="CP048222">
    <property type="protein sequence ID" value="QHT69891.1"/>
    <property type="molecule type" value="Genomic_DNA"/>
</dbReference>
<protein>
    <submittedName>
        <fullName evidence="3">Glycosyltransferase family 4 protein</fullName>
    </submittedName>
</protein>
<dbReference type="InterPro" id="IPR028098">
    <property type="entry name" value="Glyco_trans_4-like_N"/>
</dbReference>
<organism evidence="3 4">
    <name type="scientific">Rhodocytophaga rosea</name>
    <dbReference type="NCBI Taxonomy" id="2704465"/>
    <lineage>
        <taxon>Bacteria</taxon>
        <taxon>Pseudomonadati</taxon>
        <taxon>Bacteroidota</taxon>
        <taxon>Cytophagia</taxon>
        <taxon>Cytophagales</taxon>
        <taxon>Rhodocytophagaceae</taxon>
        <taxon>Rhodocytophaga</taxon>
    </lineage>
</organism>
<accession>A0A6C0GPD6</accession>
<proteinExistence type="predicted"/>
<dbReference type="PANTHER" id="PTHR45947:SF3">
    <property type="entry name" value="SULFOQUINOVOSYL TRANSFERASE SQD2"/>
    <property type="match status" value="1"/>
</dbReference>
<evidence type="ECO:0000259" key="1">
    <source>
        <dbReference type="Pfam" id="PF00534"/>
    </source>
</evidence>
<feature type="domain" description="Glycosyltransferase subfamily 4-like N-terminal" evidence="2">
    <location>
        <begin position="12"/>
        <end position="167"/>
    </location>
</feature>
<name>A0A6C0GPD6_9BACT</name>
<keyword evidence="3" id="KW-0808">Transferase</keyword>
<dbReference type="CDD" id="cd03801">
    <property type="entry name" value="GT4_PimA-like"/>
    <property type="match status" value="1"/>
</dbReference>
<dbReference type="InterPro" id="IPR001296">
    <property type="entry name" value="Glyco_trans_1"/>
</dbReference>
<dbReference type="Gene3D" id="3.40.50.2000">
    <property type="entry name" value="Glycogen Phosphorylase B"/>
    <property type="match status" value="2"/>
</dbReference>